<organism evidence="2 3">
    <name type="scientific">Lupinus angustifolius</name>
    <name type="common">Narrow-leaved blue lupine</name>
    <dbReference type="NCBI Taxonomy" id="3871"/>
    <lineage>
        <taxon>Eukaryota</taxon>
        <taxon>Viridiplantae</taxon>
        <taxon>Streptophyta</taxon>
        <taxon>Embryophyta</taxon>
        <taxon>Tracheophyta</taxon>
        <taxon>Spermatophyta</taxon>
        <taxon>Magnoliopsida</taxon>
        <taxon>eudicotyledons</taxon>
        <taxon>Gunneridae</taxon>
        <taxon>Pentapetalae</taxon>
        <taxon>rosids</taxon>
        <taxon>fabids</taxon>
        <taxon>Fabales</taxon>
        <taxon>Fabaceae</taxon>
        <taxon>Papilionoideae</taxon>
        <taxon>50 kb inversion clade</taxon>
        <taxon>genistoids sensu lato</taxon>
        <taxon>core genistoids</taxon>
        <taxon>Genisteae</taxon>
        <taxon>Lupinus</taxon>
    </lineage>
</organism>
<name>A0A4P1RSG9_LUPAN</name>
<evidence type="ECO:0000256" key="1">
    <source>
        <dbReference type="SAM" id="MobiDB-lite"/>
    </source>
</evidence>
<protein>
    <submittedName>
        <fullName evidence="2">Uncharacterized protein</fullName>
    </submittedName>
</protein>
<accession>A0A4P1RSG9</accession>
<gene>
    <name evidence="2" type="ORF">TanjilG_22471</name>
</gene>
<feature type="region of interest" description="Disordered" evidence="1">
    <location>
        <begin position="90"/>
        <end position="162"/>
    </location>
</feature>
<dbReference type="EMBL" id="CM007362">
    <property type="protein sequence ID" value="OIW17359.1"/>
    <property type="molecule type" value="Genomic_DNA"/>
</dbReference>
<reference evidence="2 3" key="1">
    <citation type="journal article" date="2017" name="Plant Biotechnol. J.">
        <title>A comprehensive draft genome sequence for lupin (Lupinus angustifolius), an emerging health food: insights into plant-microbe interactions and legume evolution.</title>
        <authorList>
            <person name="Hane J.K."/>
            <person name="Ming Y."/>
            <person name="Kamphuis L.G."/>
            <person name="Nelson M.N."/>
            <person name="Garg G."/>
            <person name="Atkins C.A."/>
            <person name="Bayer P.E."/>
            <person name="Bravo A."/>
            <person name="Bringans S."/>
            <person name="Cannon S."/>
            <person name="Edwards D."/>
            <person name="Foley R."/>
            <person name="Gao L.L."/>
            <person name="Harrison M.J."/>
            <person name="Huang W."/>
            <person name="Hurgobin B."/>
            <person name="Li S."/>
            <person name="Liu C.W."/>
            <person name="McGrath A."/>
            <person name="Morahan G."/>
            <person name="Murray J."/>
            <person name="Weller J."/>
            <person name="Jian J."/>
            <person name="Singh K.B."/>
        </authorList>
    </citation>
    <scope>NUCLEOTIDE SEQUENCE [LARGE SCALE GENOMIC DNA]</scope>
    <source>
        <strain evidence="3">cv. Tanjil</strain>
        <tissue evidence="2">Whole plant</tissue>
    </source>
</reference>
<sequence>MKMKSKEEDEVEQLLQATQDHFLLNLSLNSHTTHSSPSLSSSSNNYDHISLDLDLERRFQALKGKNHSQNKDQELNSVLGHDLSARFAALKGKSSSSSHDPLGVGPTVLSNEYEEESEDEEDQVQKLIEWAKDAARLDPSPPSDEDEDDSDEDEDNRRRKRK</sequence>
<feature type="compositionally biased region" description="Acidic residues" evidence="1">
    <location>
        <begin position="112"/>
        <end position="122"/>
    </location>
</feature>
<proteinExistence type="predicted"/>
<feature type="compositionally biased region" description="Acidic residues" evidence="1">
    <location>
        <begin position="143"/>
        <end position="154"/>
    </location>
</feature>
<dbReference type="STRING" id="3871.A0A4P1RSG9"/>
<evidence type="ECO:0000313" key="3">
    <source>
        <dbReference type="Proteomes" id="UP000188354"/>
    </source>
</evidence>
<dbReference type="AlphaFoldDB" id="A0A4P1RSG9"/>
<dbReference type="Proteomes" id="UP000188354">
    <property type="component" value="Chromosome LG02"/>
</dbReference>
<keyword evidence="3" id="KW-1185">Reference proteome</keyword>
<evidence type="ECO:0000313" key="2">
    <source>
        <dbReference type="EMBL" id="OIW17359.1"/>
    </source>
</evidence>
<dbReference type="Gramene" id="OIW17359">
    <property type="protein sequence ID" value="OIW17359"/>
    <property type="gene ID" value="TanjilG_22471"/>
</dbReference>